<protein>
    <recommendedName>
        <fullName evidence="2">Histidine kinase/HSP90-like ATPase domain-containing protein</fullName>
    </recommendedName>
</protein>
<evidence type="ECO:0000313" key="3">
    <source>
        <dbReference type="EMBL" id="OEV11443.1"/>
    </source>
</evidence>
<evidence type="ECO:0000259" key="2">
    <source>
        <dbReference type="Pfam" id="PF13581"/>
    </source>
</evidence>
<name>A0A1E7L603_9ACTN</name>
<dbReference type="Pfam" id="PF13581">
    <property type="entry name" value="HATPase_c_2"/>
    <property type="match status" value="1"/>
</dbReference>
<dbReference type="GO" id="GO:0004674">
    <property type="term" value="F:protein serine/threonine kinase activity"/>
    <property type="evidence" value="ECO:0007669"/>
    <property type="project" value="UniProtKB-KW"/>
</dbReference>
<dbReference type="RefSeq" id="WP_070017003.1">
    <property type="nucleotide sequence ID" value="NZ_LJGW01000223.1"/>
</dbReference>
<gene>
    <name evidence="3" type="ORF">AN218_13010</name>
</gene>
<dbReference type="AlphaFoldDB" id="A0A1E7L603"/>
<keyword evidence="4" id="KW-1185">Reference proteome</keyword>
<dbReference type="CDD" id="cd16936">
    <property type="entry name" value="HATPase_RsbW-like"/>
    <property type="match status" value="1"/>
</dbReference>
<evidence type="ECO:0000313" key="4">
    <source>
        <dbReference type="Proteomes" id="UP000176005"/>
    </source>
</evidence>
<dbReference type="PANTHER" id="PTHR35526">
    <property type="entry name" value="ANTI-SIGMA-F FACTOR RSBW-RELATED"/>
    <property type="match status" value="1"/>
</dbReference>
<comment type="caution">
    <text evidence="3">The sequence shown here is derived from an EMBL/GenBank/DDBJ whole genome shotgun (WGS) entry which is preliminary data.</text>
</comment>
<accession>A0A1E7L603</accession>
<dbReference type="InterPro" id="IPR050267">
    <property type="entry name" value="Anti-sigma-factor_SerPK"/>
</dbReference>
<dbReference type="Proteomes" id="UP000176005">
    <property type="component" value="Unassembled WGS sequence"/>
</dbReference>
<sequence length="128" mass="13647">MPTYRRTFPEHADQVGHARRWTRDVLAGCPSVQDAVLIVSELGTNAVTHTTSPDFRVTTCVDENTVTISVTDRGDSVSAPHLAKPYGNGTHGRGLAIVSQLTSAVHVSRTVRGRTVAARLTAEAVPAC</sequence>
<keyword evidence="1" id="KW-0418">Kinase</keyword>
<organism evidence="3 4">
    <name type="scientific">Streptomyces nanshensis</name>
    <dbReference type="NCBI Taxonomy" id="518642"/>
    <lineage>
        <taxon>Bacteria</taxon>
        <taxon>Bacillati</taxon>
        <taxon>Actinomycetota</taxon>
        <taxon>Actinomycetes</taxon>
        <taxon>Kitasatosporales</taxon>
        <taxon>Streptomycetaceae</taxon>
        <taxon>Streptomyces</taxon>
    </lineage>
</organism>
<dbReference type="EMBL" id="LJGW01000223">
    <property type="protein sequence ID" value="OEV11443.1"/>
    <property type="molecule type" value="Genomic_DNA"/>
</dbReference>
<dbReference type="PANTHER" id="PTHR35526:SF3">
    <property type="entry name" value="ANTI-SIGMA-F FACTOR RSBW"/>
    <property type="match status" value="1"/>
</dbReference>
<keyword evidence="1" id="KW-0723">Serine/threonine-protein kinase</keyword>
<feature type="domain" description="Histidine kinase/HSP90-like ATPase" evidence="2">
    <location>
        <begin position="8"/>
        <end position="119"/>
    </location>
</feature>
<proteinExistence type="predicted"/>
<keyword evidence="1" id="KW-0808">Transferase</keyword>
<dbReference type="SUPFAM" id="SSF55874">
    <property type="entry name" value="ATPase domain of HSP90 chaperone/DNA topoisomerase II/histidine kinase"/>
    <property type="match status" value="1"/>
</dbReference>
<reference evidence="3 4" key="1">
    <citation type="journal article" date="2016" name="Front. Microbiol.">
        <title>Comparative Genomics Analysis of Streptomyces Species Reveals Their Adaptation to the Marine Environment and Their Diversity at the Genomic Level.</title>
        <authorList>
            <person name="Tian X."/>
            <person name="Zhang Z."/>
            <person name="Yang T."/>
            <person name="Chen M."/>
            <person name="Li J."/>
            <person name="Chen F."/>
            <person name="Yang J."/>
            <person name="Li W."/>
            <person name="Zhang B."/>
            <person name="Zhang Z."/>
            <person name="Wu J."/>
            <person name="Zhang C."/>
            <person name="Long L."/>
            <person name="Xiao J."/>
        </authorList>
    </citation>
    <scope>NUCLEOTIDE SEQUENCE [LARGE SCALE GENOMIC DNA]</scope>
    <source>
        <strain evidence="3 4">SCSIO 10429</strain>
    </source>
</reference>
<dbReference type="Gene3D" id="3.30.565.10">
    <property type="entry name" value="Histidine kinase-like ATPase, C-terminal domain"/>
    <property type="match status" value="1"/>
</dbReference>
<dbReference type="InterPro" id="IPR036890">
    <property type="entry name" value="HATPase_C_sf"/>
</dbReference>
<evidence type="ECO:0000256" key="1">
    <source>
        <dbReference type="ARBA" id="ARBA00022527"/>
    </source>
</evidence>
<dbReference type="InterPro" id="IPR003594">
    <property type="entry name" value="HATPase_dom"/>
</dbReference>